<dbReference type="EMBL" id="RDBF01000001">
    <property type="protein sequence ID" value="RLV57492.1"/>
    <property type="molecule type" value="Genomic_DNA"/>
</dbReference>
<keyword evidence="1" id="KW-0812">Transmembrane</keyword>
<dbReference type="InterPro" id="IPR007436">
    <property type="entry name" value="DUF485"/>
</dbReference>
<dbReference type="Proteomes" id="UP000282515">
    <property type="component" value="Unassembled WGS sequence"/>
</dbReference>
<keyword evidence="1" id="KW-1133">Transmembrane helix</keyword>
<protein>
    <submittedName>
        <fullName evidence="2">DUF485 domain-containing protein</fullName>
    </submittedName>
</protein>
<dbReference type="RefSeq" id="WP_121792898.1">
    <property type="nucleotide sequence ID" value="NZ_RDBF01000001.1"/>
</dbReference>
<feature type="transmembrane region" description="Helical" evidence="1">
    <location>
        <begin position="66"/>
        <end position="88"/>
    </location>
</feature>
<dbReference type="AlphaFoldDB" id="A0A3L8PTZ4"/>
<accession>A0A3L8PTZ4</accession>
<gene>
    <name evidence="2" type="ORF">D9V41_02370</name>
</gene>
<name>A0A3L8PTZ4_9ACTN</name>
<sequence length="112" mass="13154">MAEQISRETHQAYERIHQEPQFAELKRIYRGFVLPMTVAFMVWYLLYVVASNWMPDFMNTQVFGNINVALLFGLLQFVTTFGIASWYARYSASKMDPLADDLRDDFEREVGQ</sequence>
<dbReference type="PANTHER" id="PTHR38441">
    <property type="entry name" value="INTEGRAL MEMBRANE PROTEIN-RELATED"/>
    <property type="match status" value="1"/>
</dbReference>
<comment type="caution">
    <text evidence="2">The sequence shown here is derived from an EMBL/GenBank/DDBJ whole genome shotgun (WGS) entry which is preliminary data.</text>
</comment>
<reference evidence="2 3" key="1">
    <citation type="submission" date="2018-10" db="EMBL/GenBank/DDBJ databases">
        <title>Aeromicrobium sp. 9W16Y-2 whole genome shotgun sequence.</title>
        <authorList>
            <person name="Li F."/>
        </authorList>
    </citation>
    <scope>NUCLEOTIDE SEQUENCE [LARGE SCALE GENOMIC DNA]</scope>
    <source>
        <strain evidence="2 3">9W16Y-2</strain>
    </source>
</reference>
<evidence type="ECO:0000313" key="3">
    <source>
        <dbReference type="Proteomes" id="UP000282515"/>
    </source>
</evidence>
<feature type="transmembrane region" description="Helical" evidence="1">
    <location>
        <begin position="28"/>
        <end position="46"/>
    </location>
</feature>
<evidence type="ECO:0000256" key="1">
    <source>
        <dbReference type="SAM" id="Phobius"/>
    </source>
</evidence>
<proteinExistence type="predicted"/>
<keyword evidence="3" id="KW-1185">Reference proteome</keyword>
<organism evidence="2 3">
    <name type="scientific">Aeromicrobium phragmitis</name>
    <dbReference type="NCBI Taxonomy" id="2478914"/>
    <lineage>
        <taxon>Bacteria</taxon>
        <taxon>Bacillati</taxon>
        <taxon>Actinomycetota</taxon>
        <taxon>Actinomycetes</taxon>
        <taxon>Propionibacteriales</taxon>
        <taxon>Nocardioidaceae</taxon>
        <taxon>Aeromicrobium</taxon>
    </lineage>
</organism>
<keyword evidence="1" id="KW-0472">Membrane</keyword>
<dbReference type="OrthoDB" id="3543412at2"/>
<evidence type="ECO:0000313" key="2">
    <source>
        <dbReference type="EMBL" id="RLV57492.1"/>
    </source>
</evidence>
<dbReference type="PANTHER" id="PTHR38441:SF1">
    <property type="entry name" value="MEMBRANE PROTEIN"/>
    <property type="match status" value="1"/>
</dbReference>
<dbReference type="Pfam" id="PF04341">
    <property type="entry name" value="DUF485"/>
    <property type="match status" value="1"/>
</dbReference>